<gene>
    <name evidence="12" type="ORF">A2822_04865</name>
</gene>
<evidence type="ECO:0000256" key="4">
    <source>
        <dbReference type="ARBA" id="ARBA00022960"/>
    </source>
</evidence>
<evidence type="ECO:0000259" key="11">
    <source>
        <dbReference type="Pfam" id="PF00768"/>
    </source>
</evidence>
<dbReference type="GO" id="GO:0009002">
    <property type="term" value="F:serine-type D-Ala-D-Ala carboxypeptidase activity"/>
    <property type="evidence" value="ECO:0007669"/>
    <property type="project" value="InterPro"/>
</dbReference>
<evidence type="ECO:0000256" key="3">
    <source>
        <dbReference type="ARBA" id="ARBA00022801"/>
    </source>
</evidence>
<evidence type="ECO:0000256" key="2">
    <source>
        <dbReference type="ARBA" id="ARBA00022729"/>
    </source>
</evidence>
<evidence type="ECO:0000313" key="12">
    <source>
        <dbReference type="EMBL" id="OGZ66081.1"/>
    </source>
</evidence>
<dbReference type="PANTHER" id="PTHR21581">
    <property type="entry name" value="D-ALANYL-D-ALANINE CARBOXYPEPTIDASE"/>
    <property type="match status" value="1"/>
</dbReference>
<evidence type="ECO:0000256" key="8">
    <source>
        <dbReference type="PIRSR" id="PIRSR618044-2"/>
    </source>
</evidence>
<keyword evidence="2" id="KW-0732">Signal</keyword>
<dbReference type="GO" id="GO:0006508">
    <property type="term" value="P:proteolysis"/>
    <property type="evidence" value="ECO:0007669"/>
    <property type="project" value="InterPro"/>
</dbReference>
<accession>A0A1G2HV20</accession>
<dbReference type="EMBL" id="MHOP01000010">
    <property type="protein sequence ID" value="OGZ66081.1"/>
    <property type="molecule type" value="Genomic_DNA"/>
</dbReference>
<sequence length="310" mass="33155">MILLGSPKNTTQKIIKVIFVSCLAVVLVVGYLLSNAKPAQSTAAVEASMSEVVVKNPVANEPQPRKAMAEIIDIKAPAAISVKIGTGENAILLGKNETQPLPIASLTKLMTALVVLENYDLDKKIVVTDAAMAEAGQQGSLKAGELLSVKDLLYITLIESSNRAAYALTEAMGPEKFVETMNAAATRLGLVDTRFADSTGLSSDSYSSAQDIATLSSHLLNRQSLFLEIIGLKEYDLYDSDGQLHHRLINTNELLGQVDGVIGGKTGWTPEAKGCFMVIEKSPDGTGYIISVVLGSDDRFTEIQKLINSR</sequence>
<keyword evidence="4" id="KW-0133">Cell shape</keyword>
<dbReference type="PANTHER" id="PTHR21581:SF26">
    <property type="entry name" value="D-ALANYL-D-ALANINE ENDOPEPTIDASE"/>
    <property type="match status" value="1"/>
</dbReference>
<dbReference type="GO" id="GO:0071555">
    <property type="term" value="P:cell wall organization"/>
    <property type="evidence" value="ECO:0007669"/>
    <property type="project" value="UniProtKB-KW"/>
</dbReference>
<dbReference type="InterPro" id="IPR001967">
    <property type="entry name" value="Peptidase_S11_N"/>
</dbReference>
<feature type="domain" description="Peptidase S11 D-alanyl-D-alanine carboxypeptidase A N-terminal" evidence="11">
    <location>
        <begin position="72"/>
        <end position="297"/>
    </location>
</feature>
<dbReference type="Proteomes" id="UP000178774">
    <property type="component" value="Unassembled WGS sequence"/>
</dbReference>
<dbReference type="PRINTS" id="PR00725">
    <property type="entry name" value="DADACBPTASE1"/>
</dbReference>
<evidence type="ECO:0000256" key="5">
    <source>
        <dbReference type="ARBA" id="ARBA00022984"/>
    </source>
</evidence>
<evidence type="ECO:0000256" key="1">
    <source>
        <dbReference type="ARBA" id="ARBA00007164"/>
    </source>
</evidence>
<dbReference type="GO" id="GO:0008360">
    <property type="term" value="P:regulation of cell shape"/>
    <property type="evidence" value="ECO:0007669"/>
    <property type="project" value="UniProtKB-KW"/>
</dbReference>
<evidence type="ECO:0000256" key="9">
    <source>
        <dbReference type="RuleBase" id="RU004016"/>
    </source>
</evidence>
<organism evidence="12 13">
    <name type="scientific">Candidatus Staskawiczbacteria bacterium RIFCSPHIGHO2_01_FULL_41_41</name>
    <dbReference type="NCBI Taxonomy" id="1802203"/>
    <lineage>
        <taxon>Bacteria</taxon>
        <taxon>Candidatus Staskawicziibacteriota</taxon>
    </lineage>
</organism>
<protein>
    <recommendedName>
        <fullName evidence="11">Peptidase S11 D-alanyl-D-alanine carboxypeptidase A N-terminal domain-containing protein</fullName>
    </recommendedName>
</protein>
<keyword evidence="10" id="KW-0812">Transmembrane</keyword>
<feature type="active site" description="Acyl-ester intermediate" evidence="7">
    <location>
        <position position="105"/>
    </location>
</feature>
<dbReference type="InterPro" id="IPR018044">
    <property type="entry name" value="Peptidase_S11"/>
</dbReference>
<keyword evidence="6" id="KW-0961">Cell wall biogenesis/degradation</keyword>
<feature type="transmembrane region" description="Helical" evidence="10">
    <location>
        <begin position="14"/>
        <end position="33"/>
    </location>
</feature>
<feature type="active site" description="Proton acceptor" evidence="7">
    <location>
        <position position="108"/>
    </location>
</feature>
<evidence type="ECO:0000256" key="7">
    <source>
        <dbReference type="PIRSR" id="PIRSR618044-1"/>
    </source>
</evidence>
<feature type="binding site" evidence="8">
    <location>
        <position position="265"/>
    </location>
    <ligand>
        <name>substrate</name>
    </ligand>
</feature>
<keyword evidence="10" id="KW-1133">Transmembrane helix</keyword>
<dbReference type="GO" id="GO:0009252">
    <property type="term" value="P:peptidoglycan biosynthetic process"/>
    <property type="evidence" value="ECO:0007669"/>
    <property type="project" value="UniProtKB-KW"/>
</dbReference>
<comment type="similarity">
    <text evidence="1 9">Belongs to the peptidase S11 family.</text>
</comment>
<dbReference type="Pfam" id="PF00768">
    <property type="entry name" value="Peptidase_S11"/>
    <property type="match status" value="1"/>
</dbReference>
<evidence type="ECO:0000256" key="6">
    <source>
        <dbReference type="ARBA" id="ARBA00023316"/>
    </source>
</evidence>
<keyword evidence="10" id="KW-0472">Membrane</keyword>
<name>A0A1G2HV20_9BACT</name>
<evidence type="ECO:0000256" key="10">
    <source>
        <dbReference type="SAM" id="Phobius"/>
    </source>
</evidence>
<dbReference type="AlphaFoldDB" id="A0A1G2HV20"/>
<proteinExistence type="inferred from homology"/>
<evidence type="ECO:0000313" key="13">
    <source>
        <dbReference type="Proteomes" id="UP000178774"/>
    </source>
</evidence>
<dbReference type="SUPFAM" id="SSF56601">
    <property type="entry name" value="beta-lactamase/transpeptidase-like"/>
    <property type="match status" value="1"/>
</dbReference>
<feature type="active site" evidence="7">
    <location>
        <position position="160"/>
    </location>
</feature>
<keyword evidence="3" id="KW-0378">Hydrolase</keyword>
<comment type="caution">
    <text evidence="12">The sequence shown here is derived from an EMBL/GenBank/DDBJ whole genome shotgun (WGS) entry which is preliminary data.</text>
</comment>
<keyword evidence="5" id="KW-0573">Peptidoglycan synthesis</keyword>
<dbReference type="Gene3D" id="3.40.710.10">
    <property type="entry name" value="DD-peptidase/beta-lactamase superfamily"/>
    <property type="match status" value="1"/>
</dbReference>
<reference evidence="12 13" key="1">
    <citation type="journal article" date="2016" name="Nat. Commun.">
        <title>Thousands of microbial genomes shed light on interconnected biogeochemical processes in an aquifer system.</title>
        <authorList>
            <person name="Anantharaman K."/>
            <person name="Brown C.T."/>
            <person name="Hug L.A."/>
            <person name="Sharon I."/>
            <person name="Castelle C.J."/>
            <person name="Probst A.J."/>
            <person name="Thomas B.C."/>
            <person name="Singh A."/>
            <person name="Wilkins M.J."/>
            <person name="Karaoz U."/>
            <person name="Brodie E.L."/>
            <person name="Williams K.H."/>
            <person name="Hubbard S.S."/>
            <person name="Banfield J.F."/>
        </authorList>
    </citation>
    <scope>NUCLEOTIDE SEQUENCE [LARGE SCALE GENOMIC DNA]</scope>
</reference>
<dbReference type="InterPro" id="IPR012338">
    <property type="entry name" value="Beta-lactam/transpept-like"/>
</dbReference>